<dbReference type="Pfam" id="PF13432">
    <property type="entry name" value="TPR_16"/>
    <property type="match status" value="2"/>
</dbReference>
<dbReference type="SUPFAM" id="SSF48452">
    <property type="entry name" value="TPR-like"/>
    <property type="match status" value="1"/>
</dbReference>
<dbReference type="InterPro" id="IPR011990">
    <property type="entry name" value="TPR-like_helical_dom_sf"/>
</dbReference>
<evidence type="ECO:0000313" key="3">
    <source>
        <dbReference type="Proteomes" id="UP000628017"/>
    </source>
</evidence>
<dbReference type="SMART" id="SM00028">
    <property type="entry name" value="TPR"/>
    <property type="match status" value="3"/>
</dbReference>
<reference evidence="2" key="2">
    <citation type="submission" date="2020-09" db="EMBL/GenBank/DDBJ databases">
        <authorList>
            <person name="Sun Q."/>
            <person name="Zhou Y."/>
        </authorList>
    </citation>
    <scope>NUCLEOTIDE SEQUENCE</scope>
    <source>
        <strain evidence="2">CGMCC 1.15880</strain>
    </source>
</reference>
<dbReference type="InterPro" id="IPR019734">
    <property type="entry name" value="TPR_rpt"/>
</dbReference>
<dbReference type="AlphaFoldDB" id="A0A916QU42"/>
<evidence type="ECO:0000256" key="1">
    <source>
        <dbReference type="PROSITE-ProRule" id="PRU00339"/>
    </source>
</evidence>
<protein>
    <recommendedName>
        <fullName evidence="4">Tetratricopeptide repeat protein</fullName>
    </recommendedName>
</protein>
<feature type="repeat" description="TPR" evidence="1">
    <location>
        <begin position="68"/>
        <end position="101"/>
    </location>
</feature>
<comment type="caution">
    <text evidence="2">The sequence shown here is derived from an EMBL/GenBank/DDBJ whole genome shotgun (WGS) entry which is preliminary data.</text>
</comment>
<reference evidence="2" key="1">
    <citation type="journal article" date="2014" name="Int. J. Syst. Evol. Microbiol.">
        <title>Complete genome sequence of Corynebacterium casei LMG S-19264T (=DSM 44701T), isolated from a smear-ripened cheese.</title>
        <authorList>
            <consortium name="US DOE Joint Genome Institute (JGI-PGF)"/>
            <person name="Walter F."/>
            <person name="Albersmeier A."/>
            <person name="Kalinowski J."/>
            <person name="Ruckert C."/>
        </authorList>
    </citation>
    <scope>NUCLEOTIDE SEQUENCE</scope>
    <source>
        <strain evidence="2">CGMCC 1.15880</strain>
    </source>
</reference>
<dbReference type="Gene3D" id="1.25.40.10">
    <property type="entry name" value="Tetratricopeptide repeat domain"/>
    <property type="match status" value="1"/>
</dbReference>
<accession>A0A916QU42</accession>
<name>A0A916QU42_9RHOB</name>
<dbReference type="Proteomes" id="UP000628017">
    <property type="component" value="Unassembled WGS sequence"/>
</dbReference>
<proteinExistence type="predicted"/>
<keyword evidence="1" id="KW-0802">TPR repeat</keyword>
<evidence type="ECO:0000313" key="2">
    <source>
        <dbReference type="EMBL" id="GGA07771.1"/>
    </source>
</evidence>
<sequence length="188" mass="21139">MKTANRAVALIYAIPIVFGLQFAATLTIAQTETLDGLFEELKTAEPEDAEGIEKQIFQEWSKSGSAAMDLLLERGRAELREGNFDAAIMHFSALIDHAPDFAEGWNARATAWFAKDRYGLSIVDIRQTLLLEPRHFRALTGLALILERLERPEDALQVYQQVEEIHPHRPEVELAIDRLNAELEGVSL</sequence>
<dbReference type="EMBL" id="BMKA01000001">
    <property type="protein sequence ID" value="GGA07771.1"/>
    <property type="molecule type" value="Genomic_DNA"/>
</dbReference>
<keyword evidence="3" id="KW-1185">Reference proteome</keyword>
<dbReference type="RefSeq" id="WP_188670492.1">
    <property type="nucleotide sequence ID" value="NZ_BMKA01000001.1"/>
</dbReference>
<dbReference type="PROSITE" id="PS50005">
    <property type="entry name" value="TPR"/>
    <property type="match status" value="1"/>
</dbReference>
<evidence type="ECO:0008006" key="4">
    <source>
        <dbReference type="Google" id="ProtNLM"/>
    </source>
</evidence>
<organism evidence="2 3">
    <name type="scientific">Neptunicoccus cionae</name>
    <dbReference type="NCBI Taxonomy" id="2035344"/>
    <lineage>
        <taxon>Bacteria</taxon>
        <taxon>Pseudomonadati</taxon>
        <taxon>Pseudomonadota</taxon>
        <taxon>Alphaproteobacteria</taxon>
        <taxon>Rhodobacterales</taxon>
        <taxon>Paracoccaceae</taxon>
        <taxon>Neptunicoccus</taxon>
    </lineage>
</organism>
<gene>
    <name evidence="2" type="ORF">GCM10011498_04480</name>
</gene>